<dbReference type="InterPro" id="IPR036249">
    <property type="entry name" value="Thioredoxin-like_sf"/>
</dbReference>
<dbReference type="InterPro" id="IPR006660">
    <property type="entry name" value="Arsenate_reductase-like"/>
</dbReference>
<dbReference type="InterPro" id="IPR006504">
    <property type="entry name" value="Tscrpt_reg_Spx/MgsR"/>
</dbReference>
<dbReference type="Proteomes" id="UP000776983">
    <property type="component" value="Unassembled WGS sequence"/>
</dbReference>
<dbReference type="PANTHER" id="PTHR30041">
    <property type="entry name" value="ARSENATE REDUCTASE"/>
    <property type="match status" value="1"/>
</dbReference>
<evidence type="ECO:0000313" key="3">
    <source>
        <dbReference type="EMBL" id="MCB5364845.1"/>
    </source>
</evidence>
<sequence>MSQLKLYGLKRCSTCVKALAWLEDNKQIYTFTDYREDPIDPNQLLAWQEQLGGWEKLVNRASMTWRNLPEDRKAPENDAAWLTLIAEFPTLIKRPVLLKDETVMVGFSEKKYAALLQESGA</sequence>
<gene>
    <name evidence="3" type="ORF">H0484_13940</name>
</gene>
<name>A0ABS8CFM7_9BURK</name>
<dbReference type="PROSITE" id="PS51353">
    <property type="entry name" value="ARSC"/>
    <property type="match status" value="1"/>
</dbReference>
<dbReference type="SUPFAM" id="SSF52833">
    <property type="entry name" value="Thioredoxin-like"/>
    <property type="match status" value="1"/>
</dbReference>
<dbReference type="RefSeq" id="WP_226955259.1">
    <property type="nucleotide sequence ID" value="NZ_JACDXW010000009.1"/>
</dbReference>
<comment type="similarity">
    <text evidence="1 2">Belongs to the ArsC family.</text>
</comment>
<keyword evidence="4" id="KW-1185">Reference proteome</keyword>
<dbReference type="PANTHER" id="PTHR30041:SF8">
    <property type="entry name" value="PROTEIN YFFB"/>
    <property type="match status" value="1"/>
</dbReference>
<dbReference type="Pfam" id="PF03960">
    <property type="entry name" value="ArsC"/>
    <property type="match status" value="1"/>
</dbReference>
<organism evidence="3 4">
    <name type="scientific">Mesopusillimonas faecipullorum</name>
    <dbReference type="NCBI Taxonomy" id="2755040"/>
    <lineage>
        <taxon>Bacteria</taxon>
        <taxon>Pseudomonadati</taxon>
        <taxon>Pseudomonadota</taxon>
        <taxon>Betaproteobacteria</taxon>
        <taxon>Burkholderiales</taxon>
        <taxon>Alcaligenaceae</taxon>
        <taxon>Mesopusillimonas</taxon>
    </lineage>
</organism>
<accession>A0ABS8CFM7</accession>
<evidence type="ECO:0000256" key="1">
    <source>
        <dbReference type="ARBA" id="ARBA00007198"/>
    </source>
</evidence>
<protein>
    <submittedName>
        <fullName evidence="3">Spx/MgsR family RNA polymerase-binding regulatory protein</fullName>
    </submittedName>
</protein>
<evidence type="ECO:0000313" key="4">
    <source>
        <dbReference type="Proteomes" id="UP000776983"/>
    </source>
</evidence>
<comment type="caution">
    <text evidence="3">The sequence shown here is derived from an EMBL/GenBank/DDBJ whole genome shotgun (WGS) entry which is preliminary data.</text>
</comment>
<proteinExistence type="inferred from homology"/>
<evidence type="ECO:0000256" key="2">
    <source>
        <dbReference type="PROSITE-ProRule" id="PRU01282"/>
    </source>
</evidence>
<dbReference type="EMBL" id="JACDXW010000009">
    <property type="protein sequence ID" value="MCB5364845.1"/>
    <property type="molecule type" value="Genomic_DNA"/>
</dbReference>
<dbReference type="NCBIfam" id="TIGR01617">
    <property type="entry name" value="arsC_related"/>
    <property type="match status" value="1"/>
</dbReference>
<dbReference type="Gene3D" id="3.40.30.10">
    <property type="entry name" value="Glutaredoxin"/>
    <property type="match status" value="1"/>
</dbReference>
<reference evidence="3 4" key="1">
    <citation type="submission" date="2020-07" db="EMBL/GenBank/DDBJ databases">
        <title>Pusillimonas sp. nov., isolated from poultry manure in Taiwan.</title>
        <authorList>
            <person name="Lin S.-Y."/>
            <person name="Tang Y.-S."/>
            <person name="Young C.-C."/>
        </authorList>
    </citation>
    <scope>NUCLEOTIDE SEQUENCE [LARGE SCALE GENOMIC DNA]</scope>
    <source>
        <strain evidence="3 4">CC-YST705</strain>
    </source>
</reference>